<comment type="caution">
    <text evidence="6">The sequence shown here is derived from an EMBL/GenBank/DDBJ whole genome shotgun (WGS) entry which is preliminary data.</text>
</comment>
<keyword evidence="2 4" id="KW-0238">DNA-binding</keyword>
<feature type="DNA-binding region" description="H-T-H motif" evidence="4">
    <location>
        <begin position="39"/>
        <end position="58"/>
    </location>
</feature>
<dbReference type="Proteomes" id="UP000664167">
    <property type="component" value="Unassembled WGS sequence"/>
</dbReference>
<evidence type="ECO:0000313" key="6">
    <source>
        <dbReference type="EMBL" id="MBO0516162.1"/>
    </source>
</evidence>
<evidence type="ECO:0000256" key="1">
    <source>
        <dbReference type="ARBA" id="ARBA00023015"/>
    </source>
</evidence>
<dbReference type="Pfam" id="PF00440">
    <property type="entry name" value="TetR_N"/>
    <property type="match status" value="1"/>
</dbReference>
<keyword evidence="7" id="KW-1185">Reference proteome</keyword>
<dbReference type="PROSITE" id="PS50977">
    <property type="entry name" value="HTH_TETR_2"/>
    <property type="match status" value="1"/>
</dbReference>
<dbReference type="PANTHER" id="PTHR30055">
    <property type="entry name" value="HTH-TYPE TRANSCRIPTIONAL REGULATOR RUTR"/>
    <property type="match status" value="1"/>
</dbReference>
<dbReference type="AlphaFoldDB" id="A0A939FEY4"/>
<organism evidence="6 7">
    <name type="scientific">Streptomyces beijiangensis</name>
    <dbReference type="NCBI Taxonomy" id="163361"/>
    <lineage>
        <taxon>Bacteria</taxon>
        <taxon>Bacillati</taxon>
        <taxon>Actinomycetota</taxon>
        <taxon>Actinomycetes</taxon>
        <taxon>Kitasatosporales</taxon>
        <taxon>Streptomycetaceae</taxon>
        <taxon>Streptomyces</taxon>
    </lineage>
</organism>
<evidence type="ECO:0000256" key="2">
    <source>
        <dbReference type="ARBA" id="ARBA00023125"/>
    </source>
</evidence>
<dbReference type="PRINTS" id="PR00455">
    <property type="entry name" value="HTHTETR"/>
</dbReference>
<dbReference type="SUPFAM" id="SSF48498">
    <property type="entry name" value="Tetracyclin repressor-like, C-terminal domain"/>
    <property type="match status" value="1"/>
</dbReference>
<dbReference type="GO" id="GO:0000976">
    <property type="term" value="F:transcription cis-regulatory region binding"/>
    <property type="evidence" value="ECO:0007669"/>
    <property type="project" value="TreeGrafter"/>
</dbReference>
<feature type="domain" description="HTH tetR-type" evidence="5">
    <location>
        <begin position="16"/>
        <end position="76"/>
    </location>
</feature>
<name>A0A939FEY4_9ACTN</name>
<keyword evidence="3" id="KW-0804">Transcription</keyword>
<sequence>MNPPAAPQSRRERLRAETSAEIKDIALKLLGEGGPDAISLRAIAREMGMTAGAIYGYYENRDTLVTALITDVYGTLLDTAEAARDKVPATDPAGRIVAWGMAVRAWALANPEGFRLIYGDPVPGYRPPAEGPVAEAGHRACAALTGLVAAAWPKARKLQSATSAWSDFDPALVAQVREEFPGLPPEALALSLRVWARMHGPVSLEVYGHLGRQSRDLTALYRAELADLVRSLGL</sequence>
<evidence type="ECO:0000313" key="7">
    <source>
        <dbReference type="Proteomes" id="UP000664167"/>
    </source>
</evidence>
<dbReference type="Gene3D" id="1.10.357.10">
    <property type="entry name" value="Tetracycline Repressor, domain 2"/>
    <property type="match status" value="1"/>
</dbReference>
<dbReference type="EMBL" id="JAFLRJ010000363">
    <property type="protein sequence ID" value="MBO0516162.1"/>
    <property type="molecule type" value="Genomic_DNA"/>
</dbReference>
<dbReference type="InterPro" id="IPR009057">
    <property type="entry name" value="Homeodomain-like_sf"/>
</dbReference>
<dbReference type="Pfam" id="PF13305">
    <property type="entry name" value="TetR_C_33"/>
    <property type="match status" value="1"/>
</dbReference>
<keyword evidence="1" id="KW-0805">Transcription regulation</keyword>
<dbReference type="GO" id="GO:0003700">
    <property type="term" value="F:DNA-binding transcription factor activity"/>
    <property type="evidence" value="ECO:0007669"/>
    <property type="project" value="TreeGrafter"/>
</dbReference>
<dbReference type="InterPro" id="IPR001647">
    <property type="entry name" value="HTH_TetR"/>
</dbReference>
<dbReference type="InterPro" id="IPR036271">
    <property type="entry name" value="Tet_transcr_reg_TetR-rel_C_sf"/>
</dbReference>
<dbReference type="InterPro" id="IPR050109">
    <property type="entry name" value="HTH-type_TetR-like_transc_reg"/>
</dbReference>
<evidence type="ECO:0000256" key="3">
    <source>
        <dbReference type="ARBA" id="ARBA00023163"/>
    </source>
</evidence>
<proteinExistence type="predicted"/>
<evidence type="ECO:0000259" key="5">
    <source>
        <dbReference type="PROSITE" id="PS50977"/>
    </source>
</evidence>
<protein>
    <submittedName>
        <fullName evidence="6">TetR/AcrR family transcriptional regulator</fullName>
    </submittedName>
</protein>
<gene>
    <name evidence="6" type="ORF">J0695_30970</name>
</gene>
<evidence type="ECO:0000256" key="4">
    <source>
        <dbReference type="PROSITE-ProRule" id="PRU00335"/>
    </source>
</evidence>
<dbReference type="RefSeq" id="WP_206967653.1">
    <property type="nucleotide sequence ID" value="NZ_BAAAJJ010000009.1"/>
</dbReference>
<dbReference type="InterPro" id="IPR025996">
    <property type="entry name" value="MT1864/Rv1816-like_C"/>
</dbReference>
<accession>A0A939FEY4</accession>
<dbReference type="PANTHER" id="PTHR30055:SF243">
    <property type="entry name" value="HTH-TYPE TRANSCRIPTIONAL REGULATOR RV1816"/>
    <property type="match status" value="1"/>
</dbReference>
<dbReference type="SUPFAM" id="SSF46689">
    <property type="entry name" value="Homeodomain-like"/>
    <property type="match status" value="1"/>
</dbReference>
<reference evidence="6" key="1">
    <citation type="submission" date="2021-03" db="EMBL/GenBank/DDBJ databases">
        <title>Streptomyces poriferae sp. nov., a novel marine sponge-derived Actinobacteria species with anti-MRSA activity.</title>
        <authorList>
            <person name="Sandoval-Powers M."/>
            <person name="Kralova S."/>
            <person name="Nguyen G.-S."/>
            <person name="Fawwal D."/>
            <person name="Degnes K."/>
            <person name="Klinkenberg G."/>
            <person name="Sletta H."/>
            <person name="Wentzel A."/>
            <person name="Liles M.R."/>
        </authorList>
    </citation>
    <scope>NUCLEOTIDE SEQUENCE</scope>
    <source>
        <strain evidence="6">DSM 41794</strain>
    </source>
</reference>